<evidence type="ECO:0000313" key="3">
    <source>
        <dbReference type="Proteomes" id="UP001201262"/>
    </source>
</evidence>
<feature type="compositionally biased region" description="Basic and acidic residues" evidence="1">
    <location>
        <begin position="53"/>
        <end position="63"/>
    </location>
</feature>
<feature type="region of interest" description="Disordered" evidence="1">
    <location>
        <begin position="33"/>
        <end position="94"/>
    </location>
</feature>
<keyword evidence="3" id="KW-1185">Reference proteome</keyword>
<sequence length="94" mass="10729">MKYQLRLQCLLNTINIWKYTFGNALNKLFHRKNHDEHGGKTEDSEGASSVSVSKKESEINKPEDDLENSGETLKDSLHKDEELEEEGKTYGGLM</sequence>
<protein>
    <submittedName>
        <fullName evidence="2">Uncharacterized protein</fullName>
    </submittedName>
</protein>
<evidence type="ECO:0000256" key="1">
    <source>
        <dbReference type="SAM" id="MobiDB-lite"/>
    </source>
</evidence>
<dbReference type="AlphaFoldDB" id="A0AAD4KZD0"/>
<feature type="compositionally biased region" description="Basic and acidic residues" evidence="1">
    <location>
        <begin position="33"/>
        <end position="43"/>
    </location>
</feature>
<dbReference type="EMBL" id="JAJTJA010000003">
    <property type="protein sequence ID" value="KAH8702332.1"/>
    <property type="molecule type" value="Genomic_DNA"/>
</dbReference>
<feature type="compositionally biased region" description="Basic and acidic residues" evidence="1">
    <location>
        <begin position="72"/>
        <end position="81"/>
    </location>
</feature>
<comment type="caution">
    <text evidence="2">The sequence shown here is derived from an EMBL/GenBank/DDBJ whole genome shotgun (WGS) entry which is preliminary data.</text>
</comment>
<name>A0AAD4KZD0_9EURO</name>
<organism evidence="2 3">
    <name type="scientific">Talaromyces proteolyticus</name>
    <dbReference type="NCBI Taxonomy" id="1131652"/>
    <lineage>
        <taxon>Eukaryota</taxon>
        <taxon>Fungi</taxon>
        <taxon>Dikarya</taxon>
        <taxon>Ascomycota</taxon>
        <taxon>Pezizomycotina</taxon>
        <taxon>Eurotiomycetes</taxon>
        <taxon>Eurotiomycetidae</taxon>
        <taxon>Eurotiales</taxon>
        <taxon>Trichocomaceae</taxon>
        <taxon>Talaromyces</taxon>
        <taxon>Talaromyces sect. Bacilispori</taxon>
    </lineage>
</organism>
<dbReference type="RefSeq" id="XP_046075708.1">
    <property type="nucleotide sequence ID" value="XM_046219996.1"/>
</dbReference>
<proteinExistence type="predicted"/>
<accession>A0AAD4KZD0</accession>
<evidence type="ECO:0000313" key="2">
    <source>
        <dbReference type="EMBL" id="KAH8702332.1"/>
    </source>
</evidence>
<reference evidence="2" key="1">
    <citation type="submission" date="2021-12" db="EMBL/GenBank/DDBJ databases">
        <title>Convergent genome expansion in fungi linked to evolution of root-endophyte symbiosis.</title>
        <authorList>
            <consortium name="DOE Joint Genome Institute"/>
            <person name="Ke Y.-H."/>
            <person name="Bonito G."/>
            <person name="Liao H.-L."/>
            <person name="Looney B."/>
            <person name="Rojas-Flechas A."/>
            <person name="Nash J."/>
            <person name="Hameed K."/>
            <person name="Schadt C."/>
            <person name="Martin F."/>
            <person name="Crous P.W."/>
            <person name="Miettinen O."/>
            <person name="Magnuson J.K."/>
            <person name="Labbe J."/>
            <person name="Jacobson D."/>
            <person name="Doktycz M.J."/>
            <person name="Veneault-Fourrey C."/>
            <person name="Kuo A."/>
            <person name="Mondo S."/>
            <person name="Calhoun S."/>
            <person name="Riley R."/>
            <person name="Ohm R."/>
            <person name="LaButti K."/>
            <person name="Andreopoulos B."/>
            <person name="Pangilinan J."/>
            <person name="Nolan M."/>
            <person name="Tritt A."/>
            <person name="Clum A."/>
            <person name="Lipzen A."/>
            <person name="Daum C."/>
            <person name="Barry K."/>
            <person name="Grigoriev I.V."/>
            <person name="Vilgalys R."/>
        </authorList>
    </citation>
    <scope>NUCLEOTIDE SEQUENCE</scope>
    <source>
        <strain evidence="2">PMI_201</strain>
    </source>
</reference>
<gene>
    <name evidence="2" type="ORF">BGW36DRAFT_424611</name>
</gene>
<dbReference type="GeneID" id="70250283"/>
<dbReference type="Proteomes" id="UP001201262">
    <property type="component" value="Unassembled WGS sequence"/>
</dbReference>